<evidence type="ECO:0000313" key="1">
    <source>
        <dbReference type="EMBL" id="TCO46622.1"/>
    </source>
</evidence>
<comment type="caution">
    <text evidence="1">The sequence shown here is derived from an EMBL/GenBank/DDBJ whole genome shotgun (WGS) entry which is preliminary data.</text>
</comment>
<gene>
    <name evidence="1" type="ORF">EV192_11817</name>
</gene>
<dbReference type="OrthoDB" id="9763537at2"/>
<organism evidence="1 2">
    <name type="scientific">Actinocrispum wychmicini</name>
    <dbReference type="NCBI Taxonomy" id="1213861"/>
    <lineage>
        <taxon>Bacteria</taxon>
        <taxon>Bacillati</taxon>
        <taxon>Actinomycetota</taxon>
        <taxon>Actinomycetes</taxon>
        <taxon>Pseudonocardiales</taxon>
        <taxon>Pseudonocardiaceae</taxon>
        <taxon>Actinocrispum</taxon>
    </lineage>
</organism>
<dbReference type="EMBL" id="SLWS01000018">
    <property type="protein sequence ID" value="TCO46622.1"/>
    <property type="molecule type" value="Genomic_DNA"/>
</dbReference>
<protein>
    <submittedName>
        <fullName evidence="1">Uncharacterized protein DUF4352</fullName>
    </submittedName>
</protein>
<evidence type="ECO:0000313" key="2">
    <source>
        <dbReference type="Proteomes" id="UP000295680"/>
    </source>
</evidence>
<reference evidence="1 2" key="1">
    <citation type="submission" date="2019-03" db="EMBL/GenBank/DDBJ databases">
        <title>Genomic Encyclopedia of Type Strains, Phase IV (KMG-IV): sequencing the most valuable type-strain genomes for metagenomic binning, comparative biology and taxonomic classification.</title>
        <authorList>
            <person name="Goeker M."/>
        </authorList>
    </citation>
    <scope>NUCLEOTIDE SEQUENCE [LARGE SCALE GENOMIC DNA]</scope>
    <source>
        <strain evidence="1 2">DSM 45934</strain>
    </source>
</reference>
<name>A0A4R2IPP6_9PSEU</name>
<dbReference type="RefSeq" id="WP_132125753.1">
    <property type="nucleotide sequence ID" value="NZ_SLWS01000018.1"/>
</dbReference>
<accession>A0A4R2IPP6</accession>
<proteinExistence type="predicted"/>
<dbReference type="Proteomes" id="UP000295680">
    <property type="component" value="Unassembled WGS sequence"/>
</dbReference>
<sequence>MLRKVGITVVLLVASAVAFFGVRSYFTGTIDKPAAETRVSATLSGLTASVGSADWVMMDHDMSSTAPGYQMPPAMMPGMPAAGEQRLEVLVTVVNTTSDTRPLRPGKEFQLRTESSDPPLAPHSDTFGELPRLAPGSAVSGVLYFDLPPHSPSWLEWTHEGMTARLAIGVAPPHSNHG</sequence>
<dbReference type="AlphaFoldDB" id="A0A4R2IPP6"/>
<keyword evidence="2" id="KW-1185">Reference proteome</keyword>